<accession>A0A699ZGC8</accession>
<name>A0A699ZGC8_HAELA</name>
<feature type="non-terminal residue" evidence="1">
    <location>
        <position position="1"/>
    </location>
</feature>
<evidence type="ECO:0000313" key="2">
    <source>
        <dbReference type="Proteomes" id="UP000485058"/>
    </source>
</evidence>
<protein>
    <submittedName>
        <fullName evidence="1">Uncharacterized protein</fullName>
    </submittedName>
</protein>
<gene>
    <name evidence="1" type="ORF">HaLaN_17340</name>
</gene>
<reference evidence="1 2" key="1">
    <citation type="submission" date="2020-02" db="EMBL/GenBank/DDBJ databases">
        <title>Draft genome sequence of Haematococcus lacustris strain NIES-144.</title>
        <authorList>
            <person name="Morimoto D."/>
            <person name="Nakagawa S."/>
            <person name="Yoshida T."/>
            <person name="Sawayama S."/>
        </authorList>
    </citation>
    <scope>NUCLEOTIDE SEQUENCE [LARGE SCALE GENOMIC DNA]</scope>
    <source>
        <strain evidence="1 2">NIES-144</strain>
    </source>
</reference>
<organism evidence="1 2">
    <name type="scientific">Haematococcus lacustris</name>
    <name type="common">Green alga</name>
    <name type="synonym">Haematococcus pluvialis</name>
    <dbReference type="NCBI Taxonomy" id="44745"/>
    <lineage>
        <taxon>Eukaryota</taxon>
        <taxon>Viridiplantae</taxon>
        <taxon>Chlorophyta</taxon>
        <taxon>core chlorophytes</taxon>
        <taxon>Chlorophyceae</taxon>
        <taxon>CS clade</taxon>
        <taxon>Chlamydomonadales</taxon>
        <taxon>Haematococcaceae</taxon>
        <taxon>Haematococcus</taxon>
    </lineage>
</organism>
<proteinExistence type="predicted"/>
<dbReference type="Proteomes" id="UP000485058">
    <property type="component" value="Unassembled WGS sequence"/>
</dbReference>
<evidence type="ECO:0000313" key="1">
    <source>
        <dbReference type="EMBL" id="GFH20250.1"/>
    </source>
</evidence>
<dbReference type="EMBL" id="BLLF01001602">
    <property type="protein sequence ID" value="GFH20250.1"/>
    <property type="molecule type" value="Genomic_DNA"/>
</dbReference>
<feature type="non-terminal residue" evidence="1">
    <location>
        <position position="87"/>
    </location>
</feature>
<sequence length="87" mass="8588">VALPSFSVSTFWGTQDTCGFTLGTATNSLIQPQSNLAVDPSTGNVAFFSSMNGSGSALALVILDRASGLASSITGLSGCVPGSASVD</sequence>
<comment type="caution">
    <text evidence="1">The sequence shown here is derived from an EMBL/GenBank/DDBJ whole genome shotgun (WGS) entry which is preliminary data.</text>
</comment>
<dbReference type="AlphaFoldDB" id="A0A699ZGC8"/>
<keyword evidence="2" id="KW-1185">Reference proteome</keyword>